<dbReference type="GO" id="GO:0008932">
    <property type="term" value="F:lytic endotransglycosylase activity"/>
    <property type="evidence" value="ECO:0007669"/>
    <property type="project" value="UniProtKB-UniRule"/>
</dbReference>
<comment type="function">
    <text evidence="3">Lytic transglycosylase with a strong preference for naked glycan strands that lack stem peptides.</text>
</comment>
<feature type="domain" description="RlpA-like protein double-psi beta-barrel" evidence="5">
    <location>
        <begin position="47"/>
        <end position="135"/>
    </location>
</feature>
<proteinExistence type="inferred from homology"/>
<dbReference type="EC" id="4.2.2.-" evidence="3"/>
<keyword evidence="7" id="KW-1185">Reference proteome</keyword>
<dbReference type="PANTHER" id="PTHR34183:SF1">
    <property type="entry name" value="ENDOLYTIC PEPTIDOGLYCAN TRANSGLYCOSYLASE RLPA"/>
    <property type="match status" value="1"/>
</dbReference>
<sequence length="184" mass="20970">MFVLSGMNVMDRVRIVLVAALLAAFGPPVASRAQSPFTAPDSLLVIQKGIASFYAERFHNRMTANGEIYDMWQFTAAHKHLPFGTLVKVTNKKNGYQAIVRINDRLPKSSTRIIDLSKGVATHLDMVNDGIVPVSLELLSHHAIDWVRQQYREVPKDIRLRSYFFDIAYKKDWDSVKKPIRQFP</sequence>
<gene>
    <name evidence="3" type="primary">rlpA</name>
    <name evidence="6" type="ORF">SAMN05192553_103352</name>
</gene>
<evidence type="ECO:0000313" key="6">
    <source>
        <dbReference type="EMBL" id="SEJ34233.1"/>
    </source>
</evidence>
<dbReference type="GO" id="GO:0071555">
    <property type="term" value="P:cell wall organization"/>
    <property type="evidence" value="ECO:0007669"/>
    <property type="project" value="UniProtKB-KW"/>
</dbReference>
<dbReference type="Proteomes" id="UP000199403">
    <property type="component" value="Unassembled WGS sequence"/>
</dbReference>
<evidence type="ECO:0000256" key="1">
    <source>
        <dbReference type="ARBA" id="ARBA00023239"/>
    </source>
</evidence>
<dbReference type="GO" id="GO:0000270">
    <property type="term" value="P:peptidoglycan metabolic process"/>
    <property type="evidence" value="ECO:0007669"/>
    <property type="project" value="UniProtKB-UniRule"/>
</dbReference>
<dbReference type="InterPro" id="IPR034718">
    <property type="entry name" value="RlpA"/>
</dbReference>
<dbReference type="Pfam" id="PF03330">
    <property type="entry name" value="DPBB_1"/>
    <property type="match status" value="1"/>
</dbReference>
<reference evidence="7" key="1">
    <citation type="submission" date="2016-10" db="EMBL/GenBank/DDBJ databases">
        <authorList>
            <person name="Varghese N."/>
            <person name="Submissions S."/>
        </authorList>
    </citation>
    <scope>NUCLEOTIDE SEQUENCE [LARGE SCALE GENOMIC DNA]</scope>
    <source>
        <strain evidence="7">IBRC-M 10761</strain>
    </source>
</reference>
<dbReference type="InterPro" id="IPR036908">
    <property type="entry name" value="RlpA-like_sf"/>
</dbReference>
<evidence type="ECO:0000256" key="4">
    <source>
        <dbReference type="RuleBase" id="RU003495"/>
    </source>
</evidence>
<evidence type="ECO:0000313" key="7">
    <source>
        <dbReference type="Proteomes" id="UP000199403"/>
    </source>
</evidence>
<keyword evidence="1 3" id="KW-0456">Lyase</keyword>
<dbReference type="PANTHER" id="PTHR34183">
    <property type="entry name" value="ENDOLYTIC PEPTIDOGLYCAN TRANSGLYCOSYLASE RLPA"/>
    <property type="match status" value="1"/>
</dbReference>
<evidence type="ECO:0000256" key="3">
    <source>
        <dbReference type="HAMAP-Rule" id="MF_02071"/>
    </source>
</evidence>
<dbReference type="SUPFAM" id="SSF50685">
    <property type="entry name" value="Barwin-like endoglucanases"/>
    <property type="match status" value="1"/>
</dbReference>
<keyword evidence="2 3" id="KW-0961">Cell wall biogenesis/degradation</keyword>
<evidence type="ECO:0000256" key="2">
    <source>
        <dbReference type="ARBA" id="ARBA00023316"/>
    </source>
</evidence>
<keyword evidence="6" id="KW-0449">Lipoprotein</keyword>
<dbReference type="CDD" id="cd22268">
    <property type="entry name" value="DPBB_RlpA-like"/>
    <property type="match status" value="1"/>
</dbReference>
<dbReference type="InterPro" id="IPR012997">
    <property type="entry name" value="RplA"/>
</dbReference>
<protein>
    <recommendedName>
        <fullName evidence="3">Probable endolytic peptidoglycan transglycosylase RlpA</fullName>
        <ecNumber evidence="3">4.2.2.-</ecNumber>
    </recommendedName>
</protein>
<dbReference type="NCBIfam" id="TIGR00413">
    <property type="entry name" value="rlpA"/>
    <property type="match status" value="1"/>
</dbReference>
<evidence type="ECO:0000259" key="5">
    <source>
        <dbReference type="Pfam" id="PF03330"/>
    </source>
</evidence>
<dbReference type="HAMAP" id="MF_02071">
    <property type="entry name" value="RlpA"/>
    <property type="match status" value="1"/>
</dbReference>
<accession>A0A1H6XYV3</accession>
<dbReference type="STRING" id="1416801.SAMN05192553_103352"/>
<dbReference type="InterPro" id="IPR009009">
    <property type="entry name" value="RlpA-like_DPBB"/>
</dbReference>
<name>A0A1H6XYV3_9BACT</name>
<dbReference type="EMBL" id="FNZH01000003">
    <property type="protein sequence ID" value="SEJ34233.1"/>
    <property type="molecule type" value="Genomic_DNA"/>
</dbReference>
<comment type="similarity">
    <text evidence="3 4">Belongs to the RlpA family.</text>
</comment>
<dbReference type="AlphaFoldDB" id="A0A1H6XYV3"/>
<organism evidence="6 7">
    <name type="scientific">Cyclobacterium xiamenense</name>
    <dbReference type="NCBI Taxonomy" id="1297121"/>
    <lineage>
        <taxon>Bacteria</taxon>
        <taxon>Pseudomonadati</taxon>
        <taxon>Bacteroidota</taxon>
        <taxon>Cytophagia</taxon>
        <taxon>Cytophagales</taxon>
        <taxon>Cyclobacteriaceae</taxon>
        <taxon>Cyclobacterium</taxon>
    </lineage>
</organism>
<dbReference type="Gene3D" id="2.40.40.10">
    <property type="entry name" value="RlpA-like domain"/>
    <property type="match status" value="1"/>
</dbReference>